<dbReference type="GO" id="GO:0015288">
    <property type="term" value="F:porin activity"/>
    <property type="evidence" value="ECO:0007669"/>
    <property type="project" value="TreeGrafter"/>
</dbReference>
<dbReference type="SUPFAM" id="SSF56954">
    <property type="entry name" value="Outer membrane efflux proteins (OEP)"/>
    <property type="match status" value="1"/>
</dbReference>
<evidence type="ECO:0000256" key="5">
    <source>
        <dbReference type="ARBA" id="ARBA00022692"/>
    </source>
</evidence>
<accession>A0A1I1VJ55</accession>
<organism evidence="8 9">
    <name type="scientific">Nannocystis exedens</name>
    <dbReference type="NCBI Taxonomy" id="54"/>
    <lineage>
        <taxon>Bacteria</taxon>
        <taxon>Pseudomonadati</taxon>
        <taxon>Myxococcota</taxon>
        <taxon>Polyangia</taxon>
        <taxon>Nannocystales</taxon>
        <taxon>Nannocystaceae</taxon>
        <taxon>Nannocystis</taxon>
    </lineage>
</organism>
<dbReference type="AlphaFoldDB" id="A0A1I1VJ55"/>
<gene>
    <name evidence="8" type="ORF">SAMN02745121_01687</name>
</gene>
<comment type="similarity">
    <text evidence="2">Belongs to the outer membrane factor (OMF) (TC 1.B.17) family.</text>
</comment>
<keyword evidence="5" id="KW-0812">Transmembrane</keyword>
<evidence type="ECO:0000256" key="6">
    <source>
        <dbReference type="ARBA" id="ARBA00023136"/>
    </source>
</evidence>
<comment type="subcellular location">
    <subcellularLocation>
        <location evidence="1">Cell outer membrane</location>
    </subcellularLocation>
</comment>
<evidence type="ECO:0000256" key="4">
    <source>
        <dbReference type="ARBA" id="ARBA00022452"/>
    </source>
</evidence>
<dbReference type="GO" id="GO:0015562">
    <property type="term" value="F:efflux transmembrane transporter activity"/>
    <property type="evidence" value="ECO:0007669"/>
    <property type="project" value="InterPro"/>
</dbReference>
<keyword evidence="9" id="KW-1185">Reference proteome</keyword>
<reference evidence="9" key="1">
    <citation type="submission" date="2016-10" db="EMBL/GenBank/DDBJ databases">
        <authorList>
            <person name="Varghese N."/>
            <person name="Submissions S."/>
        </authorList>
    </citation>
    <scope>NUCLEOTIDE SEQUENCE [LARGE SCALE GENOMIC DNA]</scope>
    <source>
        <strain evidence="9">ATCC 25963</strain>
    </source>
</reference>
<dbReference type="InterPro" id="IPR003423">
    <property type="entry name" value="OMP_efflux"/>
</dbReference>
<dbReference type="PANTHER" id="PTHR30026">
    <property type="entry name" value="OUTER MEMBRANE PROTEIN TOLC"/>
    <property type="match status" value="1"/>
</dbReference>
<dbReference type="OrthoDB" id="5515282at2"/>
<dbReference type="PANTHER" id="PTHR30026:SF21">
    <property type="entry name" value="SLR1270 PROTEIN"/>
    <property type="match status" value="1"/>
</dbReference>
<dbReference type="GO" id="GO:0009279">
    <property type="term" value="C:cell outer membrane"/>
    <property type="evidence" value="ECO:0007669"/>
    <property type="project" value="UniProtKB-SubCell"/>
</dbReference>
<evidence type="ECO:0000256" key="3">
    <source>
        <dbReference type="ARBA" id="ARBA00022448"/>
    </source>
</evidence>
<evidence type="ECO:0000256" key="2">
    <source>
        <dbReference type="ARBA" id="ARBA00007613"/>
    </source>
</evidence>
<evidence type="ECO:0000313" key="8">
    <source>
        <dbReference type="EMBL" id="SFD82889.1"/>
    </source>
</evidence>
<sequence>MFLVWSVALALAAPAPLGPPPPPSRQAPPAAADAAPFDAAAYLREGPLAEALAPKPGGLTADKVAVQAVAESPSVAAKEAQIQAAAAKLDQTMIAFLPQISGKAGYTRLSKAAINFGGGYSVGAATGPEAGGDPIPIGIGPCAMGSPQMCTVDPNTGQPLTLVVAPPFKIQIPLNSYSLQAQLAVPISDYILSLVPAKRGSETRRDAVALARDAERIKVETDARLAYYNWLRTIASVVAVEDSLRRVKARALDVENLFNAGSATKAEVMRLTAQIAQIEQAINDARVFRTTAEQGLAIMLNDQDLDFVPGEDVIELPPDMPDLGNLDALIREAHSKRLELKSLEKSIGAVDYGIKATRAGYFPRLDAFAEATYANPNQRFFPLAPVWRGSWSLGAQLTYSLNSALSTRSQIREYKANKRELVAQIELMRRGIAMEVTQAYLARNKAIADIELSARTLESAVEAYRVATELFAVGSATTNDIIDAEADQLTAILRIVNSRIDLRTANARLLYATGRLKPNNVQVYDARDKATRG</sequence>
<dbReference type="GO" id="GO:1990281">
    <property type="term" value="C:efflux pump complex"/>
    <property type="evidence" value="ECO:0007669"/>
    <property type="project" value="TreeGrafter"/>
</dbReference>
<keyword evidence="3" id="KW-0813">Transport</keyword>
<keyword evidence="4" id="KW-1134">Transmembrane beta strand</keyword>
<proteinExistence type="inferred from homology"/>
<dbReference type="InterPro" id="IPR051906">
    <property type="entry name" value="TolC-like"/>
</dbReference>
<evidence type="ECO:0000256" key="1">
    <source>
        <dbReference type="ARBA" id="ARBA00004442"/>
    </source>
</evidence>
<dbReference type="STRING" id="54.SAMN02745121_01687"/>
<keyword evidence="7" id="KW-0998">Cell outer membrane</keyword>
<dbReference type="RefSeq" id="WP_096330508.1">
    <property type="nucleotide sequence ID" value="NZ_FOMX01000005.1"/>
</dbReference>
<evidence type="ECO:0000313" key="9">
    <source>
        <dbReference type="Proteomes" id="UP000199400"/>
    </source>
</evidence>
<name>A0A1I1VJ55_9BACT</name>
<evidence type="ECO:0000256" key="7">
    <source>
        <dbReference type="ARBA" id="ARBA00023237"/>
    </source>
</evidence>
<protein>
    <submittedName>
        <fullName evidence="8">Outer membrane protein TolC</fullName>
    </submittedName>
</protein>
<dbReference type="Proteomes" id="UP000199400">
    <property type="component" value="Unassembled WGS sequence"/>
</dbReference>
<keyword evidence="6" id="KW-0472">Membrane</keyword>
<dbReference type="Pfam" id="PF02321">
    <property type="entry name" value="OEP"/>
    <property type="match status" value="1"/>
</dbReference>
<dbReference type="Gene3D" id="1.20.1600.10">
    <property type="entry name" value="Outer membrane efflux proteins (OEP)"/>
    <property type="match status" value="1"/>
</dbReference>
<dbReference type="EMBL" id="FOMX01000005">
    <property type="protein sequence ID" value="SFD82889.1"/>
    <property type="molecule type" value="Genomic_DNA"/>
</dbReference>